<sequence length="210" mass="23087">MRGLSRRRFGLAVLSVLSAGCVSEQSSRDDGTTEREAGAPKAEPQPTTTVDRATDTAVQSEAETETTAEGGPEARFTVGDRQRRSRTTGGEFMLNEDTYENFAVTPETTAILTYDMIVRRGPPVDVLVFSPEEFGAFQRGHRARHLGEVSTFHTTNVANKTVTVPPGEYQIVVNNTDWPRAIPSGGEEYSQLEDDAFVDFEIQWEPADTP</sequence>
<dbReference type="EMBL" id="FNBK01000007">
    <property type="protein sequence ID" value="SDF55777.1"/>
    <property type="molecule type" value="Genomic_DNA"/>
</dbReference>
<reference evidence="3" key="1">
    <citation type="submission" date="2016-10" db="EMBL/GenBank/DDBJ databases">
        <authorList>
            <person name="Varghese N."/>
            <person name="Submissions S."/>
        </authorList>
    </citation>
    <scope>NUCLEOTIDE SEQUENCE [LARGE SCALE GENOMIC DNA]</scope>
    <source>
        <strain evidence="3">IBRC-M 10760</strain>
    </source>
</reference>
<keyword evidence="3" id="KW-1185">Reference proteome</keyword>
<accession>A0A1G7M209</accession>
<evidence type="ECO:0000256" key="1">
    <source>
        <dbReference type="SAM" id="MobiDB-lite"/>
    </source>
</evidence>
<dbReference type="Proteomes" id="UP000199076">
    <property type="component" value="Unassembled WGS sequence"/>
</dbReference>
<gene>
    <name evidence="2" type="ORF">SAMN05216218_107105</name>
</gene>
<feature type="compositionally biased region" description="Basic and acidic residues" evidence="1">
    <location>
        <begin position="26"/>
        <end position="38"/>
    </location>
</feature>
<dbReference type="OrthoDB" id="239415at2157"/>
<feature type="compositionally biased region" description="Low complexity" evidence="1">
    <location>
        <begin position="47"/>
        <end position="58"/>
    </location>
</feature>
<evidence type="ECO:0000313" key="3">
    <source>
        <dbReference type="Proteomes" id="UP000199076"/>
    </source>
</evidence>
<feature type="region of interest" description="Disordered" evidence="1">
    <location>
        <begin position="22"/>
        <end position="73"/>
    </location>
</feature>
<organism evidence="2 3">
    <name type="scientific">Halorientalis regularis</name>
    <dbReference type="NCBI Taxonomy" id="660518"/>
    <lineage>
        <taxon>Archaea</taxon>
        <taxon>Methanobacteriati</taxon>
        <taxon>Methanobacteriota</taxon>
        <taxon>Stenosarchaea group</taxon>
        <taxon>Halobacteria</taxon>
        <taxon>Halobacteriales</taxon>
        <taxon>Haloarculaceae</taxon>
        <taxon>Halorientalis</taxon>
    </lineage>
</organism>
<dbReference type="PROSITE" id="PS51257">
    <property type="entry name" value="PROKAR_LIPOPROTEIN"/>
    <property type="match status" value="1"/>
</dbReference>
<name>A0A1G7M209_9EURY</name>
<dbReference type="STRING" id="660518.SAMN05216218_107105"/>
<dbReference type="AlphaFoldDB" id="A0A1G7M209"/>
<evidence type="ECO:0000313" key="2">
    <source>
        <dbReference type="EMBL" id="SDF55777.1"/>
    </source>
</evidence>
<dbReference type="RefSeq" id="WP_139171105.1">
    <property type="nucleotide sequence ID" value="NZ_FNBK01000007.1"/>
</dbReference>
<protein>
    <submittedName>
        <fullName evidence="2">Uncharacterized protein</fullName>
    </submittedName>
</protein>
<proteinExistence type="predicted"/>